<sequence>MARFERRYWTDSGLSEHEADPTEFLNICEYAEFRRGRDVVASVGVDECAVVAGCQPGEVGVVDGKRDEAAERFCDI</sequence>
<dbReference type="RefSeq" id="WP_253862679.1">
    <property type="nucleotide sequence ID" value="NZ_BAAALN010000003.1"/>
</dbReference>
<comment type="caution">
    <text evidence="1">The sequence shown here is derived from an EMBL/GenBank/DDBJ whole genome shotgun (WGS) entry which is preliminary data.</text>
</comment>
<dbReference type="EMBL" id="BAAALN010000003">
    <property type="protein sequence ID" value="GAA1228710.1"/>
    <property type="molecule type" value="Genomic_DNA"/>
</dbReference>
<gene>
    <name evidence="1" type="ORF">GCM10009676_08930</name>
</gene>
<keyword evidence="2" id="KW-1185">Reference proteome</keyword>
<name>A0ABP4GL75_9PSEU</name>
<protein>
    <submittedName>
        <fullName evidence="1">Uncharacterized protein</fullName>
    </submittedName>
</protein>
<organism evidence="1 2">
    <name type="scientific">Prauserella halophila</name>
    <dbReference type="NCBI Taxonomy" id="185641"/>
    <lineage>
        <taxon>Bacteria</taxon>
        <taxon>Bacillati</taxon>
        <taxon>Actinomycetota</taxon>
        <taxon>Actinomycetes</taxon>
        <taxon>Pseudonocardiales</taxon>
        <taxon>Pseudonocardiaceae</taxon>
        <taxon>Prauserella</taxon>
    </lineage>
</organism>
<evidence type="ECO:0000313" key="1">
    <source>
        <dbReference type="EMBL" id="GAA1228710.1"/>
    </source>
</evidence>
<evidence type="ECO:0000313" key="2">
    <source>
        <dbReference type="Proteomes" id="UP001500653"/>
    </source>
</evidence>
<accession>A0ABP4GL75</accession>
<proteinExistence type="predicted"/>
<dbReference type="Proteomes" id="UP001500653">
    <property type="component" value="Unassembled WGS sequence"/>
</dbReference>
<reference evidence="2" key="1">
    <citation type="journal article" date="2019" name="Int. J. Syst. Evol. Microbiol.">
        <title>The Global Catalogue of Microorganisms (GCM) 10K type strain sequencing project: providing services to taxonomists for standard genome sequencing and annotation.</title>
        <authorList>
            <consortium name="The Broad Institute Genomics Platform"/>
            <consortium name="The Broad Institute Genome Sequencing Center for Infectious Disease"/>
            <person name="Wu L."/>
            <person name="Ma J."/>
        </authorList>
    </citation>
    <scope>NUCLEOTIDE SEQUENCE [LARGE SCALE GENOMIC DNA]</scope>
    <source>
        <strain evidence="2">JCM 13023</strain>
    </source>
</reference>